<dbReference type="CDD" id="cd00082">
    <property type="entry name" value="HisKA"/>
    <property type="match status" value="1"/>
</dbReference>
<dbReference type="PRINTS" id="PR00344">
    <property type="entry name" value="BCTRLSENSOR"/>
</dbReference>
<dbReference type="Pfam" id="PF02518">
    <property type="entry name" value="HATPase_c"/>
    <property type="match status" value="1"/>
</dbReference>
<gene>
    <name evidence="9" type="ORF">D5F51_18780</name>
</gene>
<dbReference type="Gene3D" id="3.40.50.2300">
    <property type="match status" value="1"/>
</dbReference>
<dbReference type="Gene3D" id="1.10.287.130">
    <property type="match status" value="1"/>
</dbReference>
<keyword evidence="5" id="KW-0472">Membrane</keyword>
<dbReference type="SMART" id="SM00062">
    <property type="entry name" value="PBPb"/>
    <property type="match status" value="1"/>
</dbReference>
<dbReference type="SUPFAM" id="SSF52172">
    <property type="entry name" value="CheY-like"/>
    <property type="match status" value="1"/>
</dbReference>
<feature type="transmembrane region" description="Helical" evidence="5">
    <location>
        <begin position="274"/>
        <end position="292"/>
    </location>
</feature>
<dbReference type="CDD" id="cd17546">
    <property type="entry name" value="REC_hyHK_CKI1_RcsC-like"/>
    <property type="match status" value="1"/>
</dbReference>
<dbReference type="PROSITE" id="PS50110">
    <property type="entry name" value="RESPONSE_REGULATORY"/>
    <property type="match status" value="1"/>
</dbReference>
<dbReference type="Proteomes" id="UP000288804">
    <property type="component" value="Chromosome"/>
</dbReference>
<reference evidence="10" key="1">
    <citation type="submission" date="2018-09" db="EMBL/GenBank/DDBJ databases">
        <title>Yersinia hibernicus sp. nov.</title>
        <authorList>
            <person name="Nguyen S.V."/>
            <person name="Mundanda D.M."/>
            <person name="Anes J."/>
            <person name="Fanning S."/>
        </authorList>
    </citation>
    <scope>NUCLEOTIDE SEQUENCE [LARGE SCALE GENOMIC DNA]</scope>
    <source>
        <strain evidence="10">CFS1934</strain>
    </source>
</reference>
<feature type="modified residue" description="4-aspartylphosphate" evidence="4">
    <location>
        <position position="711"/>
    </location>
</feature>
<dbReference type="EC" id="2.7.13.3" evidence="2"/>
<dbReference type="SUPFAM" id="SSF53850">
    <property type="entry name" value="Periplasmic binding protein-like II"/>
    <property type="match status" value="1"/>
</dbReference>
<accession>A0ABX5R4H8</accession>
<dbReference type="InterPro" id="IPR036097">
    <property type="entry name" value="HisK_dim/P_sf"/>
</dbReference>
<dbReference type="SMART" id="SM00387">
    <property type="entry name" value="HATPase_c"/>
    <property type="match status" value="1"/>
</dbReference>
<dbReference type="PROSITE" id="PS50109">
    <property type="entry name" value="HIS_KIN"/>
    <property type="match status" value="1"/>
</dbReference>
<dbReference type="InterPro" id="IPR036890">
    <property type="entry name" value="HATPase_C_sf"/>
</dbReference>
<name>A0ABX5R4H8_9GAMM</name>
<dbReference type="InterPro" id="IPR004358">
    <property type="entry name" value="Sig_transdc_His_kin-like_C"/>
</dbReference>
<evidence type="ECO:0000256" key="4">
    <source>
        <dbReference type="PROSITE-ProRule" id="PRU00169"/>
    </source>
</evidence>
<evidence type="ECO:0000256" key="1">
    <source>
        <dbReference type="ARBA" id="ARBA00000085"/>
    </source>
</evidence>
<evidence type="ECO:0000313" key="9">
    <source>
        <dbReference type="EMBL" id="QAX80392.1"/>
    </source>
</evidence>
<evidence type="ECO:0000256" key="3">
    <source>
        <dbReference type="ARBA" id="ARBA00022553"/>
    </source>
</evidence>
<dbReference type="CDD" id="cd01007">
    <property type="entry name" value="PBP2_BvgS_HisK_like"/>
    <property type="match status" value="1"/>
</dbReference>
<keyword evidence="10" id="KW-1185">Reference proteome</keyword>
<dbReference type="Pfam" id="PF00512">
    <property type="entry name" value="HisKA"/>
    <property type="match status" value="1"/>
</dbReference>
<dbReference type="SUPFAM" id="SSF55874">
    <property type="entry name" value="ATPase domain of HSP90 chaperone/DNA topoisomerase II/histidine kinase"/>
    <property type="match status" value="1"/>
</dbReference>
<evidence type="ECO:0000259" key="8">
    <source>
        <dbReference type="PROSITE" id="PS50110"/>
    </source>
</evidence>
<feature type="signal peptide" evidence="6">
    <location>
        <begin position="1"/>
        <end position="23"/>
    </location>
</feature>
<dbReference type="SMART" id="SM00448">
    <property type="entry name" value="REC"/>
    <property type="match status" value="1"/>
</dbReference>
<keyword evidence="5" id="KW-1133">Transmembrane helix</keyword>
<dbReference type="Gene3D" id="3.40.190.10">
    <property type="entry name" value="Periplasmic binding protein-like II"/>
    <property type="match status" value="2"/>
</dbReference>
<dbReference type="InterPro" id="IPR001638">
    <property type="entry name" value="Solute-binding_3/MltF_N"/>
</dbReference>
<dbReference type="InterPro" id="IPR003594">
    <property type="entry name" value="HATPase_dom"/>
</dbReference>
<dbReference type="PANTHER" id="PTHR43547">
    <property type="entry name" value="TWO-COMPONENT HISTIDINE KINASE"/>
    <property type="match status" value="1"/>
</dbReference>
<dbReference type="InterPro" id="IPR005467">
    <property type="entry name" value="His_kinase_dom"/>
</dbReference>
<evidence type="ECO:0000313" key="10">
    <source>
        <dbReference type="Proteomes" id="UP000288804"/>
    </source>
</evidence>
<evidence type="ECO:0000256" key="5">
    <source>
        <dbReference type="SAM" id="Phobius"/>
    </source>
</evidence>
<dbReference type="PANTHER" id="PTHR43547:SF2">
    <property type="entry name" value="HYBRID SIGNAL TRANSDUCTION HISTIDINE KINASE C"/>
    <property type="match status" value="1"/>
</dbReference>
<dbReference type="EMBL" id="CP032487">
    <property type="protein sequence ID" value="QAX80392.1"/>
    <property type="molecule type" value="Genomic_DNA"/>
</dbReference>
<feature type="chain" id="PRO_5046444215" description="histidine kinase" evidence="6">
    <location>
        <begin position="24"/>
        <end position="788"/>
    </location>
</feature>
<dbReference type="Pfam" id="PF00072">
    <property type="entry name" value="Response_reg"/>
    <property type="match status" value="1"/>
</dbReference>
<dbReference type="RefSeq" id="WP_129198406.1">
    <property type="nucleotide sequence ID" value="NZ_CABHXI010000094.1"/>
</dbReference>
<organism evidence="9 10">
    <name type="scientific">Yersinia hibernica</name>
    <dbReference type="NCBI Taxonomy" id="2339259"/>
    <lineage>
        <taxon>Bacteria</taxon>
        <taxon>Pseudomonadati</taxon>
        <taxon>Pseudomonadota</taxon>
        <taxon>Gammaproteobacteria</taxon>
        <taxon>Enterobacterales</taxon>
        <taxon>Yersiniaceae</taxon>
        <taxon>Yersinia</taxon>
    </lineage>
</organism>
<dbReference type="SUPFAM" id="SSF47384">
    <property type="entry name" value="Homodimeric domain of signal transducing histidine kinase"/>
    <property type="match status" value="1"/>
</dbReference>
<dbReference type="Pfam" id="PF00497">
    <property type="entry name" value="SBP_bac_3"/>
    <property type="match status" value="1"/>
</dbReference>
<evidence type="ECO:0000256" key="6">
    <source>
        <dbReference type="SAM" id="SignalP"/>
    </source>
</evidence>
<sequence>MKFLYKTYLILAFILLSSTANYAAATIVFSPEEQRYIEAHPVVQYGIFPHFYPIEAFNSTGEHIGLTRDYIDFIAAATGIKFQPVSSNSGSESFRNLETGKVSLLTSTSSAFAQSKGLVNTVPIFSTWPVTITRKATRHIATSEDIAEGYVSITDYLSLIEWFTKRYQGVNYKVSNSPEETVGEVIRGRAEAAVVLAPTAFYYMNVIYPGQLKMSRPHNAKIFLVMSARPEDQLLIDIINKVIASISPQQQAELMEKWIIRNNNQEPSQAWSNMYGYGLAAVLLCFLLLVVYRNRRLKMDLIRLGSKNNLELSVLAHELRTPLIGILTACEGLVRKISSPSQRDRLANVIHVTRELLDNLDLSLDYAKINAGSVQQNPQPHLLAELCDTTVKLFISFAETHATTLQVRYLSKQYFLPHLIDGALLSQALNNIVNNAIKHTHSGMVLIECSLLQVDGKKMFCIEVLDTGTGIPHKVLARLSEPFYQGKLSGAARDSNPRPKGTGLGLFVAKKNMHLTGGHLTIASQPGVGSRVRLTFPSVPAHYAIENSLPEGLHIILSADIPPAFSGEISQILEGCEIPYYSSAEPLPTSARGPAIYLQLDEQQSHWQLRNQQGESARVPHPLYASAFYLALSNLCNEDQALELISDNAGLHTADIITQSHRLLVVEDEPLLLEVQQELFSSMGFQVDAVADTQQAYQSWLQHHHRIIVTDCRLDESDGFELVRHLRRLMQDTPEPILIIGQSASLKAEDAQRAREVGMDYLLQKPIAREQWQQLIHDYFASKEKDHD</sequence>
<dbReference type="InterPro" id="IPR003661">
    <property type="entry name" value="HisK_dim/P_dom"/>
</dbReference>
<proteinExistence type="predicted"/>
<comment type="catalytic activity">
    <reaction evidence="1">
        <text>ATP + protein L-histidine = ADP + protein N-phospho-L-histidine.</text>
        <dbReference type="EC" id="2.7.13.3"/>
    </reaction>
</comment>
<feature type="domain" description="Histidine kinase" evidence="7">
    <location>
        <begin position="314"/>
        <end position="540"/>
    </location>
</feature>
<keyword evidence="3 4" id="KW-0597">Phosphoprotein</keyword>
<dbReference type="Gene3D" id="3.30.565.10">
    <property type="entry name" value="Histidine kinase-like ATPase, C-terminal domain"/>
    <property type="match status" value="1"/>
</dbReference>
<dbReference type="SMART" id="SM00388">
    <property type="entry name" value="HisKA"/>
    <property type="match status" value="1"/>
</dbReference>
<feature type="domain" description="Response regulatory" evidence="8">
    <location>
        <begin position="662"/>
        <end position="780"/>
    </location>
</feature>
<evidence type="ECO:0000256" key="2">
    <source>
        <dbReference type="ARBA" id="ARBA00012438"/>
    </source>
</evidence>
<evidence type="ECO:0000259" key="7">
    <source>
        <dbReference type="PROSITE" id="PS50109"/>
    </source>
</evidence>
<keyword evidence="6" id="KW-0732">Signal</keyword>
<dbReference type="InterPro" id="IPR001789">
    <property type="entry name" value="Sig_transdc_resp-reg_receiver"/>
</dbReference>
<dbReference type="InterPro" id="IPR011006">
    <property type="entry name" value="CheY-like_superfamily"/>
</dbReference>
<protein>
    <recommendedName>
        <fullName evidence="2">histidine kinase</fullName>
        <ecNumber evidence="2">2.7.13.3</ecNumber>
    </recommendedName>
</protein>
<keyword evidence="5" id="KW-0812">Transmembrane</keyword>